<organism evidence="1 2">
    <name type="scientific">Asparagus officinalis</name>
    <name type="common">Garden asparagus</name>
    <dbReference type="NCBI Taxonomy" id="4686"/>
    <lineage>
        <taxon>Eukaryota</taxon>
        <taxon>Viridiplantae</taxon>
        <taxon>Streptophyta</taxon>
        <taxon>Embryophyta</taxon>
        <taxon>Tracheophyta</taxon>
        <taxon>Spermatophyta</taxon>
        <taxon>Magnoliopsida</taxon>
        <taxon>Liliopsida</taxon>
        <taxon>Asparagales</taxon>
        <taxon>Asparagaceae</taxon>
        <taxon>Asparagoideae</taxon>
        <taxon>Asparagus</taxon>
    </lineage>
</organism>
<name>A0A5P1EDI7_ASPOF</name>
<dbReference type="EMBL" id="CM007387">
    <property type="protein sequence ID" value="ONK63955.1"/>
    <property type="molecule type" value="Genomic_DNA"/>
</dbReference>
<reference evidence="2" key="1">
    <citation type="journal article" date="2017" name="Nat. Commun.">
        <title>The asparagus genome sheds light on the origin and evolution of a young Y chromosome.</title>
        <authorList>
            <person name="Harkess A."/>
            <person name="Zhou J."/>
            <person name="Xu C."/>
            <person name="Bowers J.E."/>
            <person name="Van der Hulst R."/>
            <person name="Ayyampalayam S."/>
            <person name="Mercati F."/>
            <person name="Riccardi P."/>
            <person name="McKain M.R."/>
            <person name="Kakrana A."/>
            <person name="Tang H."/>
            <person name="Ray J."/>
            <person name="Groenendijk J."/>
            <person name="Arikit S."/>
            <person name="Mathioni S.M."/>
            <person name="Nakano M."/>
            <person name="Shan H."/>
            <person name="Telgmann-Rauber A."/>
            <person name="Kanno A."/>
            <person name="Yue Z."/>
            <person name="Chen H."/>
            <person name="Li W."/>
            <person name="Chen Y."/>
            <person name="Xu X."/>
            <person name="Zhang Y."/>
            <person name="Luo S."/>
            <person name="Chen H."/>
            <person name="Gao J."/>
            <person name="Mao Z."/>
            <person name="Pires J.C."/>
            <person name="Luo M."/>
            <person name="Kudrna D."/>
            <person name="Wing R.A."/>
            <person name="Meyers B.C."/>
            <person name="Yi K."/>
            <person name="Kong H."/>
            <person name="Lavrijsen P."/>
            <person name="Sunseri F."/>
            <person name="Falavigna A."/>
            <person name="Ye Y."/>
            <person name="Leebens-Mack J.H."/>
            <person name="Chen G."/>
        </authorList>
    </citation>
    <scope>NUCLEOTIDE SEQUENCE [LARGE SCALE GENOMIC DNA]</scope>
    <source>
        <strain evidence="2">cv. DH0086</strain>
    </source>
</reference>
<dbReference type="Proteomes" id="UP000243459">
    <property type="component" value="Chromosome 7"/>
</dbReference>
<keyword evidence="2" id="KW-1185">Reference proteome</keyword>
<gene>
    <name evidence="1" type="ORF">A4U43_C07F20630</name>
</gene>
<evidence type="ECO:0000313" key="1">
    <source>
        <dbReference type="EMBL" id="ONK63955.1"/>
    </source>
</evidence>
<dbReference type="Gramene" id="ONK63955">
    <property type="protein sequence ID" value="ONK63955"/>
    <property type="gene ID" value="A4U43_C07F20630"/>
</dbReference>
<sequence>MRRAVLGSHRIQSRAVDQFRLPQDEKYLEDVPDIGLHHCLRSYLIRGSLVENELYNWMERLYTAYHKLLEEVNSLRTDKEAGSEQAAGMVVLSATDVDKLR</sequence>
<evidence type="ECO:0000313" key="2">
    <source>
        <dbReference type="Proteomes" id="UP000243459"/>
    </source>
</evidence>
<protein>
    <submittedName>
        <fullName evidence="1">Uncharacterized protein</fullName>
    </submittedName>
</protein>
<accession>A0A5P1EDI7</accession>
<proteinExistence type="predicted"/>
<dbReference type="AlphaFoldDB" id="A0A5P1EDI7"/>